<organism evidence="2 3">
    <name type="scientific">Angustibacter aerolatus</name>
    <dbReference type="NCBI Taxonomy" id="1162965"/>
    <lineage>
        <taxon>Bacteria</taxon>
        <taxon>Bacillati</taxon>
        <taxon>Actinomycetota</taxon>
        <taxon>Actinomycetes</taxon>
        <taxon>Kineosporiales</taxon>
        <taxon>Kineosporiaceae</taxon>
    </lineage>
</organism>
<evidence type="ECO:0000313" key="3">
    <source>
        <dbReference type="Proteomes" id="UP001157017"/>
    </source>
</evidence>
<accession>A0ABQ6JG36</accession>
<protein>
    <recommendedName>
        <fullName evidence="4">Beta-lactamase-related domain-containing protein</fullName>
    </recommendedName>
</protein>
<dbReference type="SUPFAM" id="SSF56601">
    <property type="entry name" value="beta-lactamase/transpeptidase-like"/>
    <property type="match status" value="1"/>
</dbReference>
<proteinExistence type="predicted"/>
<evidence type="ECO:0008006" key="4">
    <source>
        <dbReference type="Google" id="ProtNLM"/>
    </source>
</evidence>
<comment type="caution">
    <text evidence="2">The sequence shown here is derived from an EMBL/GenBank/DDBJ whole genome shotgun (WGS) entry which is preliminary data.</text>
</comment>
<name>A0ABQ6JG36_9ACTN</name>
<evidence type="ECO:0000313" key="2">
    <source>
        <dbReference type="EMBL" id="GMA87133.1"/>
    </source>
</evidence>
<dbReference type="Gene3D" id="3.40.710.10">
    <property type="entry name" value="DD-peptidase/beta-lactamase superfamily"/>
    <property type="match status" value="1"/>
</dbReference>
<reference evidence="3" key="1">
    <citation type="journal article" date="2019" name="Int. J. Syst. Evol. Microbiol.">
        <title>The Global Catalogue of Microorganisms (GCM) 10K type strain sequencing project: providing services to taxonomists for standard genome sequencing and annotation.</title>
        <authorList>
            <consortium name="The Broad Institute Genomics Platform"/>
            <consortium name="The Broad Institute Genome Sequencing Center for Infectious Disease"/>
            <person name="Wu L."/>
            <person name="Ma J."/>
        </authorList>
    </citation>
    <scope>NUCLEOTIDE SEQUENCE [LARGE SCALE GENOMIC DNA]</scope>
    <source>
        <strain evidence="3">NBRC 108730</strain>
    </source>
</reference>
<sequence length="143" mass="14981">MLAPLGMSSTRLEGSAAHGVHGPVRDLALLGAEPWRPTLLPAPLAERMRTPAWPDLIGVVPGFGLQRPCPWGLGPEVRGHKQPHWTGAANTPATFGHFGQSGELPVGRPRGRRRAGVAVRPAVRRVGGAGLAVRGGRRPAGLV</sequence>
<gene>
    <name evidence="2" type="ORF">GCM10025868_23830</name>
</gene>
<dbReference type="InterPro" id="IPR012338">
    <property type="entry name" value="Beta-lactam/transpept-like"/>
</dbReference>
<evidence type="ECO:0000256" key="1">
    <source>
        <dbReference type="SAM" id="MobiDB-lite"/>
    </source>
</evidence>
<dbReference type="EMBL" id="BSUZ01000001">
    <property type="protein sequence ID" value="GMA87133.1"/>
    <property type="molecule type" value="Genomic_DNA"/>
</dbReference>
<keyword evidence="3" id="KW-1185">Reference proteome</keyword>
<dbReference type="Proteomes" id="UP001157017">
    <property type="component" value="Unassembled WGS sequence"/>
</dbReference>
<feature type="region of interest" description="Disordered" evidence="1">
    <location>
        <begin position="95"/>
        <end position="116"/>
    </location>
</feature>